<dbReference type="GO" id="GO:0005686">
    <property type="term" value="C:U2 snRNP"/>
    <property type="evidence" value="ECO:0007669"/>
    <property type="project" value="EnsemblFungi"/>
</dbReference>
<feature type="domain" description="PSP proline-rich" evidence="2">
    <location>
        <begin position="282"/>
        <end position="339"/>
    </location>
</feature>
<accession>A0A1E3QKL2</accession>
<feature type="region of interest" description="Disordered" evidence="1">
    <location>
        <begin position="1"/>
        <end position="44"/>
    </location>
</feature>
<keyword evidence="4" id="KW-1185">Reference proteome</keyword>
<dbReference type="STRING" id="984486.A0A1E3QKL2"/>
<protein>
    <recommendedName>
        <fullName evidence="2">PSP proline-rich domain-containing protein</fullName>
    </recommendedName>
</protein>
<dbReference type="InterPro" id="IPR052584">
    <property type="entry name" value="U2_snRNP_Complex_Component"/>
</dbReference>
<sequence length="473" mass="53627">MASAKKSKNQLRRERAKQKKTEAPKQATPEPQPDTAAGEADAADFLESSLKHEIDSYIKTHPNVEYIEDARVRKVLDNDPNFQEFKLIFEKFRSPLEEPEVEEEVRSAVNGVSEIIYSSDEEAEVTKTETSKRQKRLRNKMSLAELKAHAKYPNQVEWYDVDAPDPELLVSLKTQKNVVPVPLHWQLRKDYLSSKKGVEKPPFRLPSFILDTGIADMRNTGAEDTAATLKQKTRERVQPKMGKLDIDYNKLYNAFFKFQQKPPLSLFGEVFFEGKNHETSDLAQYRPGHYSSELRAALGMSSQLNALPPWIMTMVAMGTPPAYPYMRLPVVQPNGDLVYAEEPGIKTMMNDVTNVEKQPWGVVQVDIEPEVVPEIVSEELKAEEEASPVRVDTGIPITEFGGLAKKRSVEEAFDEETANEPPRKLYQVLEQQNTATKNGLSDARYVLPGSEEKPKKSVKSAPMPEVKKDKFRF</sequence>
<organism evidence="3 4">
    <name type="scientific">Babjeviella inositovora NRRL Y-12698</name>
    <dbReference type="NCBI Taxonomy" id="984486"/>
    <lineage>
        <taxon>Eukaryota</taxon>
        <taxon>Fungi</taxon>
        <taxon>Dikarya</taxon>
        <taxon>Ascomycota</taxon>
        <taxon>Saccharomycotina</taxon>
        <taxon>Pichiomycetes</taxon>
        <taxon>Serinales incertae sedis</taxon>
        <taxon>Babjeviella</taxon>
    </lineage>
</organism>
<name>A0A1E3QKL2_9ASCO</name>
<dbReference type="GeneID" id="30147454"/>
<evidence type="ECO:0000259" key="2">
    <source>
        <dbReference type="SMART" id="SM00581"/>
    </source>
</evidence>
<dbReference type="InterPro" id="IPR007180">
    <property type="entry name" value="DUF382"/>
</dbReference>
<feature type="region of interest" description="Disordered" evidence="1">
    <location>
        <begin position="432"/>
        <end position="473"/>
    </location>
</feature>
<reference evidence="4" key="1">
    <citation type="submission" date="2016-05" db="EMBL/GenBank/DDBJ databases">
        <title>Comparative genomics of biotechnologically important yeasts.</title>
        <authorList>
            <consortium name="DOE Joint Genome Institute"/>
            <person name="Riley R."/>
            <person name="Haridas S."/>
            <person name="Wolfe K.H."/>
            <person name="Lopes M.R."/>
            <person name="Hittinger C.T."/>
            <person name="Goker M."/>
            <person name="Salamov A."/>
            <person name="Wisecaver J."/>
            <person name="Long T.M."/>
            <person name="Aerts A.L."/>
            <person name="Barry K."/>
            <person name="Choi C."/>
            <person name="Clum A."/>
            <person name="Coughlan A.Y."/>
            <person name="Deshpande S."/>
            <person name="Douglass A.P."/>
            <person name="Hanson S.J."/>
            <person name="Klenk H.-P."/>
            <person name="Labutti K."/>
            <person name="Lapidus A."/>
            <person name="Lindquist E."/>
            <person name="Lipzen A."/>
            <person name="Meier-Kolthoff J.P."/>
            <person name="Ohm R.A."/>
            <person name="Otillar R.P."/>
            <person name="Pangilinan J."/>
            <person name="Peng Y."/>
            <person name="Rokas A."/>
            <person name="Rosa C.A."/>
            <person name="Scheuner C."/>
            <person name="Sibirny A.A."/>
            <person name="Slot J.C."/>
            <person name="Stielow J.B."/>
            <person name="Sun H."/>
            <person name="Kurtzman C.P."/>
            <person name="Blackwell M."/>
            <person name="Grigoriev I.V."/>
            <person name="Jeffries T.W."/>
        </authorList>
    </citation>
    <scope>NUCLEOTIDE SEQUENCE [LARGE SCALE GENOMIC DNA]</scope>
    <source>
        <strain evidence="4">NRRL Y-12698</strain>
    </source>
</reference>
<dbReference type="SMART" id="SM00581">
    <property type="entry name" value="PSP"/>
    <property type="match status" value="1"/>
</dbReference>
<dbReference type="Pfam" id="PF04046">
    <property type="entry name" value="PSP"/>
    <property type="match status" value="1"/>
</dbReference>
<dbReference type="Proteomes" id="UP000094336">
    <property type="component" value="Unassembled WGS sequence"/>
</dbReference>
<proteinExistence type="predicted"/>
<dbReference type="InterPro" id="IPR006568">
    <property type="entry name" value="PSP_pro-rich"/>
</dbReference>
<evidence type="ECO:0000313" key="4">
    <source>
        <dbReference type="Proteomes" id="UP000094336"/>
    </source>
</evidence>
<feature type="compositionally biased region" description="Basic residues" evidence="1">
    <location>
        <begin position="1"/>
        <end position="18"/>
    </location>
</feature>
<evidence type="ECO:0000313" key="3">
    <source>
        <dbReference type="EMBL" id="ODQ78223.1"/>
    </source>
</evidence>
<dbReference type="Pfam" id="PF04037">
    <property type="entry name" value="DUF382"/>
    <property type="match status" value="1"/>
</dbReference>
<dbReference type="EMBL" id="KV454436">
    <property type="protein sequence ID" value="ODQ78223.1"/>
    <property type="molecule type" value="Genomic_DNA"/>
</dbReference>
<dbReference type="PANTHER" id="PTHR12785">
    <property type="entry name" value="SPLICING FACTOR 3B"/>
    <property type="match status" value="1"/>
</dbReference>
<dbReference type="OrthoDB" id="10260794at2759"/>
<dbReference type="RefSeq" id="XP_018983551.1">
    <property type="nucleotide sequence ID" value="XM_019129601.1"/>
</dbReference>
<dbReference type="GO" id="GO:0071014">
    <property type="term" value="C:post-mRNA release spliceosomal complex"/>
    <property type="evidence" value="ECO:0007669"/>
    <property type="project" value="EnsemblFungi"/>
</dbReference>
<dbReference type="PANTHER" id="PTHR12785:SF6">
    <property type="entry name" value="SPLICING FACTOR 3B SUBUNIT 2"/>
    <property type="match status" value="1"/>
</dbReference>
<evidence type="ECO:0000256" key="1">
    <source>
        <dbReference type="SAM" id="MobiDB-lite"/>
    </source>
</evidence>
<dbReference type="AlphaFoldDB" id="A0A1E3QKL2"/>
<gene>
    <name evidence="3" type="ORF">BABINDRAFT_162887</name>
</gene>